<proteinExistence type="predicted"/>
<evidence type="ECO:0000313" key="2">
    <source>
        <dbReference type="Proteomes" id="UP000887563"/>
    </source>
</evidence>
<name>A0A914L754_MELIC</name>
<keyword evidence="1" id="KW-0812">Transmembrane</keyword>
<accession>A0A914L754</accession>
<feature type="transmembrane region" description="Helical" evidence="1">
    <location>
        <begin position="9"/>
        <end position="26"/>
    </location>
</feature>
<protein>
    <submittedName>
        <fullName evidence="3">Candidate secreted effector</fullName>
    </submittedName>
</protein>
<keyword evidence="1" id="KW-1133">Transmembrane helix</keyword>
<feature type="transmembrane region" description="Helical" evidence="1">
    <location>
        <begin position="56"/>
        <end position="76"/>
    </location>
</feature>
<keyword evidence="1" id="KW-0472">Membrane</keyword>
<feature type="transmembrane region" description="Helical" evidence="1">
    <location>
        <begin position="82"/>
        <end position="107"/>
    </location>
</feature>
<reference evidence="3" key="1">
    <citation type="submission" date="2022-11" db="UniProtKB">
        <authorList>
            <consortium name="WormBaseParasite"/>
        </authorList>
    </citation>
    <scope>IDENTIFICATION</scope>
</reference>
<evidence type="ECO:0000256" key="1">
    <source>
        <dbReference type="SAM" id="Phobius"/>
    </source>
</evidence>
<dbReference type="Proteomes" id="UP000887563">
    <property type="component" value="Unplaced"/>
</dbReference>
<sequence length="145" mass="17545">MYCSSCGGLWRNMLMVFMVVLCLWWWLACSWWLAVLLVVGGSSCFWWPAFDVMLVYGRGVGVIFSQVLYSMHWWWWLVYMHWWWLVYMLFLFLINCWPAQPVVWMVWTKQNVLQWWTNRFWEVYSSLGEEGGSFTGKSLESKGYI</sequence>
<evidence type="ECO:0000313" key="3">
    <source>
        <dbReference type="WBParaSite" id="Minc3s00302g09745"/>
    </source>
</evidence>
<dbReference type="WBParaSite" id="Minc3s00302g09745">
    <property type="protein sequence ID" value="Minc3s00302g09745"/>
    <property type="gene ID" value="Minc3s00302g09745"/>
</dbReference>
<keyword evidence="2" id="KW-1185">Reference proteome</keyword>
<organism evidence="2 3">
    <name type="scientific">Meloidogyne incognita</name>
    <name type="common">Southern root-knot nematode worm</name>
    <name type="synonym">Oxyuris incognita</name>
    <dbReference type="NCBI Taxonomy" id="6306"/>
    <lineage>
        <taxon>Eukaryota</taxon>
        <taxon>Metazoa</taxon>
        <taxon>Ecdysozoa</taxon>
        <taxon>Nematoda</taxon>
        <taxon>Chromadorea</taxon>
        <taxon>Rhabditida</taxon>
        <taxon>Tylenchina</taxon>
        <taxon>Tylenchomorpha</taxon>
        <taxon>Tylenchoidea</taxon>
        <taxon>Meloidogynidae</taxon>
        <taxon>Meloidogyninae</taxon>
        <taxon>Meloidogyne</taxon>
        <taxon>Meloidogyne incognita group</taxon>
    </lineage>
</organism>
<dbReference type="AlphaFoldDB" id="A0A914L754"/>